<keyword evidence="3" id="KW-1185">Reference proteome</keyword>
<proteinExistence type="predicted"/>
<keyword evidence="1" id="KW-1133">Transmembrane helix</keyword>
<reference evidence="3" key="1">
    <citation type="submission" date="2011-08" db="EMBL/GenBank/DDBJ databases">
        <authorList>
            <person name="Rombauts S."/>
        </authorList>
    </citation>
    <scope>NUCLEOTIDE SEQUENCE</scope>
    <source>
        <strain evidence="3">London</strain>
    </source>
</reference>
<reference evidence="2" key="2">
    <citation type="submission" date="2015-06" db="UniProtKB">
        <authorList>
            <consortium name="EnsemblMetazoa"/>
        </authorList>
    </citation>
    <scope>IDENTIFICATION</scope>
</reference>
<sequence length="318" mass="36272">MAHHRLSRRKLKELRKMKKYPNRNARLMLKRLRSWQQYHAPDPLRHKLPILLMSGYVFTMVIALLFIGLVLDLIIIQFENQLKNEGFAGFAALHSANKSLYSGPLVNLFAINLIELSIDQQNAIKSLPKKLESIKKSLETSKQLFQNLFNHQNIISVKAKTSLDRFSKWNGTSDRMNPQIDIQKRLLSEVSKIVFNQSVFNELIFNMILPVNSYQLQCGRSGVKLGSQIGAQWQLVKSNGSKLLFLASENLSNITELNLFDIIDELNVNISASNNANLSLSSRSVTTFDDGYAVKFKTKVKRKYSPSTVTCGLWLRTK</sequence>
<dbReference type="EnsemblMetazoa" id="tetur08g04210.1">
    <property type="protein sequence ID" value="tetur08g04210.1"/>
    <property type="gene ID" value="tetur08g04210"/>
</dbReference>
<accession>T1KBI5</accession>
<name>T1KBI5_TETUR</name>
<protein>
    <submittedName>
        <fullName evidence="2">Uncharacterized protein</fullName>
    </submittedName>
</protein>
<feature type="transmembrane region" description="Helical" evidence="1">
    <location>
        <begin position="55"/>
        <end position="76"/>
    </location>
</feature>
<dbReference type="EMBL" id="CAEY01001951">
    <property type="status" value="NOT_ANNOTATED_CDS"/>
    <property type="molecule type" value="Genomic_DNA"/>
</dbReference>
<evidence type="ECO:0000256" key="1">
    <source>
        <dbReference type="SAM" id="Phobius"/>
    </source>
</evidence>
<dbReference type="AlphaFoldDB" id="T1KBI5"/>
<evidence type="ECO:0000313" key="3">
    <source>
        <dbReference type="Proteomes" id="UP000015104"/>
    </source>
</evidence>
<keyword evidence="1" id="KW-0472">Membrane</keyword>
<organism evidence="2 3">
    <name type="scientific">Tetranychus urticae</name>
    <name type="common">Two-spotted spider mite</name>
    <dbReference type="NCBI Taxonomy" id="32264"/>
    <lineage>
        <taxon>Eukaryota</taxon>
        <taxon>Metazoa</taxon>
        <taxon>Ecdysozoa</taxon>
        <taxon>Arthropoda</taxon>
        <taxon>Chelicerata</taxon>
        <taxon>Arachnida</taxon>
        <taxon>Acari</taxon>
        <taxon>Acariformes</taxon>
        <taxon>Trombidiformes</taxon>
        <taxon>Prostigmata</taxon>
        <taxon>Eleutherengona</taxon>
        <taxon>Raphignathae</taxon>
        <taxon>Tetranychoidea</taxon>
        <taxon>Tetranychidae</taxon>
        <taxon>Tetranychus</taxon>
    </lineage>
</organism>
<evidence type="ECO:0000313" key="2">
    <source>
        <dbReference type="EnsemblMetazoa" id="tetur08g04210.1"/>
    </source>
</evidence>
<dbReference type="Proteomes" id="UP000015104">
    <property type="component" value="Unassembled WGS sequence"/>
</dbReference>
<dbReference type="HOGENOM" id="CLU_869673_0_0_1"/>
<keyword evidence="1" id="KW-0812">Transmembrane</keyword>